<dbReference type="Proteomes" id="UP000284657">
    <property type="component" value="Unassembled WGS sequence"/>
</dbReference>
<evidence type="ECO:0000313" key="3">
    <source>
        <dbReference type="Proteomes" id="UP000277300"/>
    </source>
</evidence>
<dbReference type="AlphaFoldDB" id="A0A3F2RKB5"/>
<organism evidence="2 3">
    <name type="scientific">Phytophthora kernoviae</name>
    <dbReference type="NCBI Taxonomy" id="325452"/>
    <lineage>
        <taxon>Eukaryota</taxon>
        <taxon>Sar</taxon>
        <taxon>Stramenopiles</taxon>
        <taxon>Oomycota</taxon>
        <taxon>Peronosporomycetes</taxon>
        <taxon>Peronosporales</taxon>
        <taxon>Peronosporaceae</taxon>
        <taxon>Phytophthora</taxon>
    </lineage>
</organism>
<proteinExistence type="predicted"/>
<gene>
    <name evidence="1" type="ORF">BBJ29_005103</name>
    <name evidence="2" type="ORF">BBP00_00007445</name>
</gene>
<comment type="caution">
    <text evidence="2">The sequence shown here is derived from an EMBL/GenBank/DDBJ whole genome shotgun (WGS) entry which is preliminary data.</text>
</comment>
<reference evidence="3 4" key="1">
    <citation type="submission" date="2018-07" db="EMBL/GenBank/DDBJ databases">
        <title>Genome sequencing of oomycete isolates from Chile give support for New Zealand origin for Phytophthora kernoviae and make available the first Nothophytophthora sp. genome.</title>
        <authorList>
            <person name="Studholme D.J."/>
            <person name="Sanfuentes E."/>
            <person name="Panda P."/>
            <person name="Hill R."/>
            <person name="Sambles C."/>
            <person name="Grant M."/>
            <person name="Williams N.M."/>
            <person name="Mcdougal R.L."/>
        </authorList>
    </citation>
    <scope>NUCLEOTIDE SEQUENCE [LARGE SCALE GENOMIC DNA]</scope>
    <source>
        <strain evidence="2">Chile6</strain>
        <strain evidence="1">Chile7</strain>
    </source>
</reference>
<protein>
    <submittedName>
        <fullName evidence="2">Uncharacterized protein</fullName>
    </submittedName>
</protein>
<dbReference type="EMBL" id="MBDO02000302">
    <property type="protein sequence ID" value="RLN57580.1"/>
    <property type="molecule type" value="Genomic_DNA"/>
</dbReference>
<name>A0A3F2RKB5_9STRA</name>
<sequence length="573" mass="63266">MATTATSSESKNPPQAPMHRDLARALLDPESSGIAAYVQECVHSTSIGVDATFVFVLQVIEELDDAMNEFLPSTPTHQPLLHENEVELGTLLSAASLTVRYVTERQAMTPLLQRYRNAFAKVLQYPSWESSGYFGLKVVALMGTTRVLESFGENVPATDVLEQLRWLFPLFQSETSPTADLSKVMNALLRPACEYVAVAMQTHPAVREAIFTELTPVNVILSLKKKVLPQLLDVLSKVGADVNESAVAEPVKVELATTVAVMLEAKFAHVPLNSFALLSLPGFVEEMEADETKVAPDPRVYGDVLAVLRASTHPDASKEYNTSRQLAIVTMSEAINQFTRYSKSTANRIVSGITRIAAACRQDIQPSANELVLPLLPAMLDGSQWGKFLRLRTEAVATVLLGCAESEDFRVEDHEWISDFIGFLLDPIVSSENVHSFMILCGLIRAERKLLLHVVSFCMAHPRTVTQTLHEPLSRWPLYEEDVELVIITLELLQPLLSVDTLRATVDVDVIYATVLQLSENATAEGLEPISKELSKFAEVGNSFELLGISAPVQFHQHTFQYKLPIEGGPKDW</sequence>
<evidence type="ECO:0000313" key="1">
    <source>
        <dbReference type="EMBL" id="RLN48033.1"/>
    </source>
</evidence>
<dbReference type="Proteomes" id="UP000277300">
    <property type="component" value="Unassembled WGS sequence"/>
</dbReference>
<dbReference type="EMBL" id="MBAD02002368">
    <property type="protein sequence ID" value="RLN48033.1"/>
    <property type="molecule type" value="Genomic_DNA"/>
</dbReference>
<accession>A0A3F2RKB5</accession>
<evidence type="ECO:0000313" key="4">
    <source>
        <dbReference type="Proteomes" id="UP000284657"/>
    </source>
</evidence>
<evidence type="ECO:0000313" key="2">
    <source>
        <dbReference type="EMBL" id="RLN57580.1"/>
    </source>
</evidence>
<dbReference type="OrthoDB" id="66167at2759"/>